<evidence type="ECO:0000256" key="2">
    <source>
        <dbReference type="SAM" id="SignalP"/>
    </source>
</evidence>
<protein>
    <recommendedName>
        <fullName evidence="5">Acid shock protein</fullName>
    </recommendedName>
</protein>
<evidence type="ECO:0008006" key="5">
    <source>
        <dbReference type="Google" id="ProtNLM"/>
    </source>
</evidence>
<dbReference type="EMBL" id="JBHLWM010000012">
    <property type="protein sequence ID" value="MFC0243755.1"/>
    <property type="molecule type" value="Genomic_DNA"/>
</dbReference>
<keyword evidence="2" id="KW-0732">Signal</keyword>
<accession>A0ABV6EZW0</accession>
<name>A0ABV6EZW0_9BRAD</name>
<sequence length="111" mass="11424">MIKSLSAALLAVSMLTAPAFAAGAEKTPAAPAAATATDAAKPSATPMAQTKVAPKAKAHVARHHHRAVHHKLNKQSSLRGHQHVAKASVQSNAKQHLSKASIRPAVAPKRG</sequence>
<evidence type="ECO:0000313" key="4">
    <source>
        <dbReference type="Proteomes" id="UP001589775"/>
    </source>
</evidence>
<gene>
    <name evidence="3" type="ORF">ACFFJ6_24945</name>
</gene>
<keyword evidence="4" id="KW-1185">Reference proteome</keyword>
<feature type="signal peptide" evidence="2">
    <location>
        <begin position="1"/>
        <end position="21"/>
    </location>
</feature>
<feature type="compositionally biased region" description="Low complexity" evidence="1">
    <location>
        <begin position="24"/>
        <end position="53"/>
    </location>
</feature>
<feature type="compositionally biased region" description="Basic residues" evidence="1">
    <location>
        <begin position="54"/>
        <end position="73"/>
    </location>
</feature>
<reference evidence="3 4" key="1">
    <citation type="submission" date="2024-09" db="EMBL/GenBank/DDBJ databases">
        <authorList>
            <person name="Sun Q."/>
            <person name="Mori K."/>
        </authorList>
    </citation>
    <scope>NUCLEOTIDE SEQUENCE [LARGE SCALE GENOMIC DNA]</scope>
    <source>
        <strain evidence="3 4">KCTC 23279</strain>
    </source>
</reference>
<dbReference type="Proteomes" id="UP001589775">
    <property type="component" value="Unassembled WGS sequence"/>
</dbReference>
<feature type="region of interest" description="Disordered" evidence="1">
    <location>
        <begin position="24"/>
        <end position="111"/>
    </location>
</feature>
<evidence type="ECO:0000313" key="3">
    <source>
        <dbReference type="EMBL" id="MFC0243755.1"/>
    </source>
</evidence>
<proteinExistence type="predicted"/>
<organism evidence="3 4">
    <name type="scientific">Rhodopseudomonas telluris</name>
    <dbReference type="NCBI Taxonomy" id="644215"/>
    <lineage>
        <taxon>Bacteria</taxon>
        <taxon>Pseudomonadati</taxon>
        <taxon>Pseudomonadota</taxon>
        <taxon>Alphaproteobacteria</taxon>
        <taxon>Hyphomicrobiales</taxon>
        <taxon>Nitrobacteraceae</taxon>
        <taxon>Rhodopseudomonas</taxon>
    </lineage>
</organism>
<comment type="caution">
    <text evidence="3">The sequence shown here is derived from an EMBL/GenBank/DDBJ whole genome shotgun (WGS) entry which is preliminary data.</text>
</comment>
<feature type="chain" id="PRO_5045651681" description="Acid shock protein" evidence="2">
    <location>
        <begin position="22"/>
        <end position="111"/>
    </location>
</feature>
<dbReference type="RefSeq" id="WP_378393041.1">
    <property type="nucleotide sequence ID" value="NZ_JBHLWM010000012.1"/>
</dbReference>
<evidence type="ECO:0000256" key="1">
    <source>
        <dbReference type="SAM" id="MobiDB-lite"/>
    </source>
</evidence>